<dbReference type="InterPro" id="IPR013216">
    <property type="entry name" value="Methyltransf_11"/>
</dbReference>
<keyword evidence="2" id="KW-0489">Methyltransferase</keyword>
<dbReference type="CDD" id="cd02440">
    <property type="entry name" value="AdoMet_MTases"/>
    <property type="match status" value="1"/>
</dbReference>
<dbReference type="RefSeq" id="WP_272748179.1">
    <property type="nucleotide sequence ID" value="NZ_JAQQKX010000007.1"/>
</dbReference>
<gene>
    <name evidence="2" type="ORF">PQU92_10530</name>
</gene>
<name>A0ABT5HUG5_9CAUL</name>
<dbReference type="GO" id="GO:0008168">
    <property type="term" value="F:methyltransferase activity"/>
    <property type="evidence" value="ECO:0007669"/>
    <property type="project" value="UniProtKB-KW"/>
</dbReference>
<dbReference type="GO" id="GO:0032259">
    <property type="term" value="P:methylation"/>
    <property type="evidence" value="ECO:0007669"/>
    <property type="project" value="UniProtKB-KW"/>
</dbReference>
<dbReference type="EMBL" id="JAQQKX010000007">
    <property type="protein sequence ID" value="MDC7683715.1"/>
    <property type="molecule type" value="Genomic_DNA"/>
</dbReference>
<feature type="domain" description="Methyltransferase type 11" evidence="1">
    <location>
        <begin position="55"/>
        <end position="136"/>
    </location>
</feature>
<dbReference type="SUPFAM" id="SSF53335">
    <property type="entry name" value="S-adenosyl-L-methionine-dependent methyltransferases"/>
    <property type="match status" value="1"/>
</dbReference>
<comment type="caution">
    <text evidence="2">The sequence shown here is derived from an EMBL/GenBank/DDBJ whole genome shotgun (WGS) entry which is preliminary data.</text>
</comment>
<reference evidence="2 3" key="1">
    <citation type="submission" date="2023-01" db="EMBL/GenBank/DDBJ databases">
        <title>Novel species of the genus Asticcacaulis isolated from rivers.</title>
        <authorList>
            <person name="Lu H."/>
        </authorList>
    </citation>
    <scope>NUCLEOTIDE SEQUENCE [LARGE SCALE GENOMIC DNA]</scope>
    <source>
        <strain evidence="2 3">BYS171W</strain>
    </source>
</reference>
<sequence>MNALQQWISKTFQPKRAAIHQLPDRKLMRDAYLPAFAEVGGSILFIGCRGYTRDYYSVLEAKGAKVWTTDIDPRAERFGRQGHHRTGDICDAALFADIAFDGVICNGVLGYGVDSVPQQVKALDALSHILKPGAPLLLGWNTDKIDDPVAAVLTDAAFTPQPFAGQPARVRFDDVTHVYDSFVRKG</sequence>
<accession>A0ABT5HUG5</accession>
<dbReference type="Gene3D" id="3.40.50.150">
    <property type="entry name" value="Vaccinia Virus protein VP39"/>
    <property type="match status" value="1"/>
</dbReference>
<evidence type="ECO:0000313" key="3">
    <source>
        <dbReference type="Proteomes" id="UP001214854"/>
    </source>
</evidence>
<dbReference type="InterPro" id="IPR029063">
    <property type="entry name" value="SAM-dependent_MTases_sf"/>
</dbReference>
<dbReference type="Pfam" id="PF08241">
    <property type="entry name" value="Methyltransf_11"/>
    <property type="match status" value="1"/>
</dbReference>
<evidence type="ECO:0000259" key="1">
    <source>
        <dbReference type="Pfam" id="PF08241"/>
    </source>
</evidence>
<keyword evidence="2" id="KW-0808">Transferase</keyword>
<evidence type="ECO:0000313" key="2">
    <source>
        <dbReference type="EMBL" id="MDC7683715.1"/>
    </source>
</evidence>
<protein>
    <submittedName>
        <fullName evidence="2">Class I SAM-dependent methyltransferase</fullName>
    </submittedName>
</protein>
<keyword evidence="3" id="KW-1185">Reference proteome</keyword>
<dbReference type="Proteomes" id="UP001214854">
    <property type="component" value="Unassembled WGS sequence"/>
</dbReference>
<organism evidence="2 3">
    <name type="scientific">Asticcacaulis aquaticus</name>
    <dbReference type="NCBI Taxonomy" id="2984212"/>
    <lineage>
        <taxon>Bacteria</taxon>
        <taxon>Pseudomonadati</taxon>
        <taxon>Pseudomonadota</taxon>
        <taxon>Alphaproteobacteria</taxon>
        <taxon>Caulobacterales</taxon>
        <taxon>Caulobacteraceae</taxon>
        <taxon>Asticcacaulis</taxon>
    </lineage>
</organism>
<proteinExistence type="predicted"/>